<dbReference type="RefSeq" id="WP_123691855.1">
    <property type="nucleotide sequence ID" value="NZ_AP019700.1"/>
</dbReference>
<dbReference type="GO" id="GO:0016747">
    <property type="term" value="F:acyltransferase activity, transferring groups other than amino-acyl groups"/>
    <property type="evidence" value="ECO:0007669"/>
    <property type="project" value="InterPro"/>
</dbReference>
<dbReference type="InterPro" id="IPR000182">
    <property type="entry name" value="GNAT_dom"/>
</dbReference>
<sequence>MRRPPAIQLEAISRDNLDDVLALRTARDQRRFVADNATSLALAYALPECVPRAVRCGPALVGFVMWALDRDDSCPWIYRLMIDRRRQGRGYGRAAVLAALAAIRASWPTRGTVRIGVHPENAGAITLYRSTGFVERGMIGREILMERALP</sequence>
<dbReference type="AlphaFoldDB" id="A0A3N1KU98"/>
<dbReference type="InterPro" id="IPR016181">
    <property type="entry name" value="Acyl_CoA_acyltransferase"/>
</dbReference>
<evidence type="ECO:0000313" key="3">
    <source>
        <dbReference type="Proteomes" id="UP000278222"/>
    </source>
</evidence>
<evidence type="ECO:0000259" key="1">
    <source>
        <dbReference type="PROSITE" id="PS51186"/>
    </source>
</evidence>
<dbReference type="SUPFAM" id="SSF55729">
    <property type="entry name" value="Acyl-CoA N-acyltransferases (Nat)"/>
    <property type="match status" value="1"/>
</dbReference>
<evidence type="ECO:0000313" key="2">
    <source>
        <dbReference type="EMBL" id="ROP84151.1"/>
    </source>
</evidence>
<proteinExistence type="predicted"/>
<reference evidence="2 3" key="1">
    <citation type="submission" date="2018-11" db="EMBL/GenBank/DDBJ databases">
        <title>Genomic Encyclopedia of Type Strains, Phase IV (KMG-IV): sequencing the most valuable type-strain genomes for metagenomic binning, comparative biology and taxonomic classification.</title>
        <authorList>
            <person name="Goeker M."/>
        </authorList>
    </citation>
    <scope>NUCLEOTIDE SEQUENCE [LARGE SCALE GENOMIC DNA]</scope>
    <source>
        <strain evidence="2 3">DSM 5900</strain>
    </source>
</reference>
<comment type="caution">
    <text evidence="2">The sequence shown here is derived from an EMBL/GenBank/DDBJ whole genome shotgun (WGS) entry which is preliminary data.</text>
</comment>
<dbReference type="OrthoDB" id="2436196at2"/>
<organism evidence="2 3">
    <name type="scientific">Stella humosa</name>
    <dbReference type="NCBI Taxonomy" id="94"/>
    <lineage>
        <taxon>Bacteria</taxon>
        <taxon>Pseudomonadati</taxon>
        <taxon>Pseudomonadota</taxon>
        <taxon>Alphaproteobacteria</taxon>
        <taxon>Rhodospirillales</taxon>
        <taxon>Stellaceae</taxon>
        <taxon>Stella</taxon>
    </lineage>
</organism>
<gene>
    <name evidence="2" type="ORF">EDC65_3499</name>
</gene>
<dbReference type="Pfam" id="PF00583">
    <property type="entry name" value="Acetyltransf_1"/>
    <property type="match status" value="1"/>
</dbReference>
<dbReference type="PROSITE" id="PS51186">
    <property type="entry name" value="GNAT"/>
    <property type="match status" value="1"/>
</dbReference>
<protein>
    <submittedName>
        <fullName evidence="2">Diamine N-acetyltransferase</fullName>
    </submittedName>
</protein>
<accession>A0A3N1KU98</accession>
<name>A0A3N1KU98_9PROT</name>
<dbReference type="Proteomes" id="UP000278222">
    <property type="component" value="Unassembled WGS sequence"/>
</dbReference>
<keyword evidence="2" id="KW-0808">Transferase</keyword>
<feature type="domain" description="N-acetyltransferase" evidence="1">
    <location>
        <begin position="7"/>
        <end position="150"/>
    </location>
</feature>
<dbReference type="Gene3D" id="3.40.630.30">
    <property type="match status" value="1"/>
</dbReference>
<keyword evidence="3" id="KW-1185">Reference proteome</keyword>
<dbReference type="EMBL" id="RJKX01000015">
    <property type="protein sequence ID" value="ROP84151.1"/>
    <property type="molecule type" value="Genomic_DNA"/>
</dbReference>